<keyword evidence="1" id="KW-0812">Transmembrane</keyword>
<feature type="transmembrane region" description="Helical" evidence="1">
    <location>
        <begin position="81"/>
        <end position="102"/>
    </location>
</feature>
<dbReference type="EMBL" id="UOFL01000257">
    <property type="protein sequence ID" value="VAW82970.1"/>
    <property type="molecule type" value="Genomic_DNA"/>
</dbReference>
<dbReference type="NCBIfam" id="NF041281">
    <property type="entry name" value="TraA_gammapb"/>
    <property type="match status" value="1"/>
</dbReference>
<organism evidence="2">
    <name type="scientific">hydrothermal vent metagenome</name>
    <dbReference type="NCBI Taxonomy" id="652676"/>
    <lineage>
        <taxon>unclassified sequences</taxon>
        <taxon>metagenomes</taxon>
        <taxon>ecological metagenomes</taxon>
    </lineage>
</organism>
<evidence type="ECO:0008006" key="3">
    <source>
        <dbReference type="Google" id="ProtNLM"/>
    </source>
</evidence>
<name>A0A3B0Z1Z5_9ZZZZ</name>
<evidence type="ECO:0000313" key="2">
    <source>
        <dbReference type="EMBL" id="VAW82970.1"/>
    </source>
</evidence>
<keyword evidence="1" id="KW-1133">Transmembrane helix</keyword>
<evidence type="ECO:0000256" key="1">
    <source>
        <dbReference type="SAM" id="Phobius"/>
    </source>
</evidence>
<feature type="transmembrane region" description="Helical" evidence="1">
    <location>
        <begin position="12"/>
        <end position="35"/>
    </location>
</feature>
<protein>
    <recommendedName>
        <fullName evidence="3">Pili assembly chaperone</fullName>
    </recommendedName>
</protein>
<proteinExistence type="predicted"/>
<gene>
    <name evidence="2" type="ORF">MNBD_GAMMA12-3096</name>
</gene>
<accession>A0A3B0Z1Z5</accession>
<sequence length="106" mass="11143">MSKFQNIELKKNWFLLNFMIFLSLFLIVGELFAGTGGNAEFGGLYAYLKGLSEGFLGRTLAIFAFIVGLGVGVARSSAVPAIAGIVFAIFVAYGPAIIDGIASGTI</sequence>
<feature type="transmembrane region" description="Helical" evidence="1">
    <location>
        <begin position="55"/>
        <end position="74"/>
    </location>
</feature>
<keyword evidence="1" id="KW-0472">Membrane</keyword>
<dbReference type="AlphaFoldDB" id="A0A3B0Z1Z5"/>
<reference evidence="2" key="1">
    <citation type="submission" date="2018-06" db="EMBL/GenBank/DDBJ databases">
        <authorList>
            <person name="Zhirakovskaya E."/>
        </authorList>
    </citation>
    <scope>NUCLEOTIDE SEQUENCE</scope>
</reference>
<dbReference type="InterPro" id="IPR059173">
    <property type="entry name" value="TraA_dom"/>
</dbReference>